<keyword evidence="3" id="KW-1185">Reference proteome</keyword>
<evidence type="ECO:0000256" key="1">
    <source>
        <dbReference type="SAM" id="MobiDB-lite"/>
    </source>
</evidence>
<dbReference type="InParanoid" id="A0A212F6L7"/>
<dbReference type="InterPro" id="IPR032847">
    <property type="entry name" value="PRPF17"/>
</dbReference>
<dbReference type="Proteomes" id="UP000007151">
    <property type="component" value="Unassembled WGS sequence"/>
</dbReference>
<dbReference type="STRING" id="278856.A0A212F6L7"/>
<protein>
    <submittedName>
        <fullName evidence="2">Pre-mRNA-processing factor 17 like protein</fullName>
    </submittedName>
</protein>
<sequence length="222" mass="25191">MLNIKNYGSSSEEEGDDEPQKEHSNETLLTHLKPVDPELSVAKTMQICAAPVVVPTNNEDSRVLVHNNKELTHNPKYEELFAPTYGPENPFQTQQMRATRNMLSGYVEKAHLSEFQFENQRRTFTSYGYAVDPSTEPIVNEKGESVVVSAMVAAPEESEGKTVFENIKKRPLDKKKRVRNDNPEDITGFLGPWGGYEGEKSFQLHEISQKFTKLILFIKMVV</sequence>
<evidence type="ECO:0000313" key="2">
    <source>
        <dbReference type="EMBL" id="OWR49381.1"/>
    </source>
</evidence>
<comment type="caution">
    <text evidence="2">The sequence shown here is derived from an EMBL/GenBank/DDBJ whole genome shotgun (WGS) entry which is preliminary data.</text>
</comment>
<dbReference type="PANTHER" id="PTHR43979:SF1">
    <property type="entry name" value="PRE-MRNA-PROCESSING FACTOR 17"/>
    <property type="match status" value="1"/>
</dbReference>
<organism evidence="2 3">
    <name type="scientific">Danaus plexippus plexippus</name>
    <dbReference type="NCBI Taxonomy" id="278856"/>
    <lineage>
        <taxon>Eukaryota</taxon>
        <taxon>Metazoa</taxon>
        <taxon>Ecdysozoa</taxon>
        <taxon>Arthropoda</taxon>
        <taxon>Hexapoda</taxon>
        <taxon>Insecta</taxon>
        <taxon>Pterygota</taxon>
        <taxon>Neoptera</taxon>
        <taxon>Endopterygota</taxon>
        <taxon>Lepidoptera</taxon>
        <taxon>Glossata</taxon>
        <taxon>Ditrysia</taxon>
        <taxon>Papilionoidea</taxon>
        <taxon>Nymphalidae</taxon>
        <taxon>Danainae</taxon>
        <taxon>Danaini</taxon>
        <taxon>Danaina</taxon>
        <taxon>Danaus</taxon>
        <taxon>Danaus</taxon>
    </lineage>
</organism>
<accession>A0A212F6L7</accession>
<evidence type="ECO:0000313" key="3">
    <source>
        <dbReference type="Proteomes" id="UP000007151"/>
    </source>
</evidence>
<dbReference type="PANTHER" id="PTHR43979">
    <property type="entry name" value="PRE-MRNA-PROCESSING FACTOR 17"/>
    <property type="match status" value="1"/>
</dbReference>
<dbReference type="EMBL" id="AGBW02009996">
    <property type="protein sequence ID" value="OWR49381.1"/>
    <property type="molecule type" value="Genomic_DNA"/>
</dbReference>
<dbReference type="GO" id="GO:0000398">
    <property type="term" value="P:mRNA splicing, via spliceosome"/>
    <property type="evidence" value="ECO:0007669"/>
    <property type="project" value="InterPro"/>
</dbReference>
<dbReference type="GO" id="GO:0003729">
    <property type="term" value="F:mRNA binding"/>
    <property type="evidence" value="ECO:0007669"/>
    <property type="project" value="TreeGrafter"/>
</dbReference>
<gene>
    <name evidence="2" type="ORF">KGM_209846</name>
</gene>
<feature type="region of interest" description="Disordered" evidence="1">
    <location>
        <begin position="1"/>
        <end position="29"/>
    </location>
</feature>
<dbReference type="GO" id="GO:0071013">
    <property type="term" value="C:catalytic step 2 spliceosome"/>
    <property type="evidence" value="ECO:0007669"/>
    <property type="project" value="InterPro"/>
</dbReference>
<name>A0A212F6L7_DANPL</name>
<dbReference type="AlphaFoldDB" id="A0A212F6L7"/>
<reference evidence="2 3" key="1">
    <citation type="journal article" date="2011" name="Cell">
        <title>The monarch butterfly genome yields insights into long-distance migration.</title>
        <authorList>
            <person name="Zhan S."/>
            <person name="Merlin C."/>
            <person name="Boore J.L."/>
            <person name="Reppert S.M."/>
        </authorList>
    </citation>
    <scope>NUCLEOTIDE SEQUENCE [LARGE SCALE GENOMIC DNA]</scope>
    <source>
        <strain evidence="2">F-2</strain>
    </source>
</reference>
<proteinExistence type="predicted"/>
<dbReference type="KEGG" id="dpl:KGM_209846"/>
<dbReference type="eggNOG" id="KOG0282">
    <property type="taxonomic scope" value="Eukaryota"/>
</dbReference>